<dbReference type="GeneID" id="9182482"/>
<dbReference type="STRING" id="656061.D5G6V4"/>
<feature type="domain" description="Pleckstrin homology" evidence="3">
    <location>
        <begin position="972"/>
        <end position="1114"/>
    </location>
</feature>
<feature type="compositionally biased region" description="Polar residues" evidence="2">
    <location>
        <begin position="952"/>
        <end position="962"/>
    </location>
</feature>
<gene>
    <name evidence="4" type="ORF">GSTUM_00002292001</name>
</gene>
<dbReference type="EMBL" id="FN430017">
    <property type="protein sequence ID" value="CAZ80247.1"/>
    <property type="molecule type" value="Genomic_DNA"/>
</dbReference>
<dbReference type="PANTHER" id="PTHR28190:SF2">
    <property type="entry name" value="MIGRATION PROTEIN, PUTATIVE (AFU_ORTHOLOGUE AFUA_2G07730)-RELATED"/>
    <property type="match status" value="1"/>
</dbReference>
<feature type="coiled-coil region" evidence="1">
    <location>
        <begin position="403"/>
        <end position="458"/>
    </location>
</feature>
<protein>
    <submittedName>
        <fullName evidence="4">(Perigord truffle) hypothetical protein</fullName>
    </submittedName>
</protein>
<proteinExistence type="predicted"/>
<dbReference type="Proteomes" id="UP000006911">
    <property type="component" value="Unassembled WGS sequence"/>
</dbReference>
<evidence type="ECO:0000256" key="2">
    <source>
        <dbReference type="SAM" id="MobiDB-lite"/>
    </source>
</evidence>
<dbReference type="HOGENOM" id="CLU_006265_0_0_1"/>
<feature type="compositionally biased region" description="Basic and acidic residues" evidence="2">
    <location>
        <begin position="719"/>
        <end position="728"/>
    </location>
</feature>
<feature type="region of interest" description="Disordered" evidence="2">
    <location>
        <begin position="519"/>
        <end position="602"/>
    </location>
</feature>
<sequence>MDDRFLSGGALSEMDADYTDYATEAPLPSPAGTPYRTPLLSRHPSRHATPSPSPSPSPYPLSSSPPTTNGRASPLRRMSMSHHHDTFDDTISILDPRRFTPTLHANLVAEILSLRRDLESKANLIDTLEHDLSAARSEHETATTSAAMAQREARDVKRQLARVENDDAVGAVARERDEAIEANAELKRQMERQAKKARSLEEELERVETIARRDIERLEDINRVQERRVHVAEGRLKTILGEISAANAMPPPPPLPMPQSESENEDPAPSEVAMSDTASIRTSIQERPSSLVMGDDVAERLGIRFSILTGSQGLSLADELDLDDGEEGDEEYEGHEEEDDDDDNRTETEAEAAGNNDSGCSSGSETGDEGDIQPMREYCEAGVQVEEEEESGEEMERPEIVLLEEARTELGRTHSELDRKSSELEKTCIELDKAQERIGELEEQVDGLAEKVAEKKRALADKEIDHGHKIKVFEARTREVEERWASIESKERALEKMEKSLDERTKNLDKKERMLDNKEAIVTPIPDSPVEKELPILPLDDDNVPAENDAHSPTLSPPVMYETIGTQTDPMKPPALQIIPTIAVTPPPPTPPLPGRPKVPMRNAAVQTRNLRQKTRGMQTDEPAFEDRIMKLPARLMPAAILANNNSALSVASPTQPEQPPPSPPKKSSKRNIKRIPTMAPALAPVPTSAPRSVPDSPGPPGTALIYSSPKAPSEFGETSEKDKDSVRRHLFNGIDLSHDLPQSSGDDDFHDDADLSGNEFKTALSAPKPKKRGDRISGLGRPSPVIEGTDGIIYEAYKKPTNIRRSAMVSSGVHAHHRTRSPSLTSNRTSESGGPKIGPPFPVPIRHSSRKVGGYVSSRTESPTPMSASLPRRALPPGRPTRQQSIRKVRSAAALPSLRTSNSRTRSPPPLSASSAAPDSPLLPPPLPRDEVLAPAFDKQKIGSSKHKHQASTNTSNTGNASIGSSIQQISVVDAIAQTMVGEWMWKYVRRRRSFGVPDSPQAWDGRDESTTGGGQRHKRWVWLAPYERAVMWSSRQPTSGNALLGKSGRKLPIQSVLDVKDDTPLPKGANPAQPLFNRSILILTPARALKFTAPNKERHYVWLTALSFLSHSAHESEGLLALPPPMPFEYDQMQQQRPQSPPLTRPPIPPVPVNRDPPFNPIRDSIRVAKGKGRSRTSRSEVNGYAGSNSLGRNSRRDVDRHGLMTTDSIAEPPSIPRFPGHSRKRSNTARPSTNRSISHGYNPSLHSSFGGSSNGDYYPPGSMGVGGIGLISGNSSLSHGIPGPSLGGWESGSIGTVRMEAFIDPKPKFEFDEEDEYLGNKPSSYRLRRDRRSSRQESYWTRGGDFYAGGSEAGKGSVIGGSIDDDFFRGDDPFREF</sequence>
<feature type="compositionally biased region" description="Pro residues" evidence="2">
    <location>
        <begin position="585"/>
        <end position="597"/>
    </location>
</feature>
<dbReference type="KEGG" id="tml:GSTUM_00002292001"/>
<feature type="compositionally biased region" description="Acidic residues" evidence="2">
    <location>
        <begin position="318"/>
        <end position="344"/>
    </location>
</feature>
<dbReference type="InterPro" id="IPR024774">
    <property type="entry name" value="PH_dom-Mcp5-type"/>
</dbReference>
<evidence type="ECO:0000313" key="5">
    <source>
        <dbReference type="Proteomes" id="UP000006911"/>
    </source>
</evidence>
<feature type="region of interest" description="Disordered" evidence="2">
    <location>
        <begin position="647"/>
        <end position="788"/>
    </location>
</feature>
<feature type="region of interest" description="Disordered" evidence="2">
    <location>
        <begin position="21"/>
        <end position="75"/>
    </location>
</feature>
<feature type="region of interest" description="Disordered" evidence="2">
    <location>
        <begin position="243"/>
        <end position="275"/>
    </location>
</feature>
<reference evidence="4 5" key="1">
    <citation type="journal article" date="2010" name="Nature">
        <title>Perigord black truffle genome uncovers evolutionary origins and mechanisms of symbiosis.</title>
        <authorList>
            <person name="Martin F."/>
            <person name="Kohler A."/>
            <person name="Murat C."/>
            <person name="Balestrini R."/>
            <person name="Coutinho P.M."/>
            <person name="Jaillon O."/>
            <person name="Montanini B."/>
            <person name="Morin E."/>
            <person name="Noel B."/>
            <person name="Percudani R."/>
            <person name="Porcel B."/>
            <person name="Rubini A."/>
            <person name="Amicucci A."/>
            <person name="Amselem J."/>
            <person name="Anthouard V."/>
            <person name="Arcioni S."/>
            <person name="Artiguenave F."/>
            <person name="Aury J.M."/>
            <person name="Ballario P."/>
            <person name="Bolchi A."/>
            <person name="Brenna A."/>
            <person name="Brun A."/>
            <person name="Buee M."/>
            <person name="Cantarel B."/>
            <person name="Chevalier G."/>
            <person name="Couloux A."/>
            <person name="Da Silva C."/>
            <person name="Denoeud F."/>
            <person name="Duplessis S."/>
            <person name="Ghignone S."/>
            <person name="Hilselberger B."/>
            <person name="Iotti M."/>
            <person name="Marcais B."/>
            <person name="Mello A."/>
            <person name="Miranda M."/>
            <person name="Pacioni G."/>
            <person name="Quesneville H."/>
            <person name="Riccioni C."/>
            <person name="Ruotolo R."/>
            <person name="Splivallo R."/>
            <person name="Stocchi V."/>
            <person name="Tisserant E."/>
            <person name="Viscomi A.R."/>
            <person name="Zambonelli A."/>
            <person name="Zampieri E."/>
            <person name="Henrissat B."/>
            <person name="Lebrun M.H."/>
            <person name="Paolocci F."/>
            <person name="Bonfante P."/>
            <person name="Ottonello S."/>
            <person name="Wincker P."/>
        </authorList>
    </citation>
    <scope>NUCLEOTIDE SEQUENCE [LARGE SCALE GENOMIC DNA]</scope>
    <source>
        <strain evidence="4 5">Mel28</strain>
    </source>
</reference>
<name>D5G6V4_TUBMM</name>
<dbReference type="GO" id="GO:0005739">
    <property type="term" value="C:mitochondrion"/>
    <property type="evidence" value="ECO:0007669"/>
    <property type="project" value="TreeGrafter"/>
</dbReference>
<feature type="compositionally biased region" description="Polar residues" evidence="2">
    <location>
        <begin position="858"/>
        <end position="868"/>
    </location>
</feature>
<dbReference type="GO" id="GO:0032065">
    <property type="term" value="P:maintenance of protein location in cell cortex"/>
    <property type="evidence" value="ECO:0007669"/>
    <property type="project" value="InterPro"/>
</dbReference>
<dbReference type="GO" id="GO:0005938">
    <property type="term" value="C:cell cortex"/>
    <property type="evidence" value="ECO:0007669"/>
    <property type="project" value="InterPro"/>
</dbReference>
<organism evidence="4 5">
    <name type="scientific">Tuber melanosporum (strain Mel28)</name>
    <name type="common">Perigord black truffle</name>
    <dbReference type="NCBI Taxonomy" id="656061"/>
    <lineage>
        <taxon>Eukaryota</taxon>
        <taxon>Fungi</taxon>
        <taxon>Dikarya</taxon>
        <taxon>Ascomycota</taxon>
        <taxon>Pezizomycotina</taxon>
        <taxon>Pezizomycetes</taxon>
        <taxon>Pezizales</taxon>
        <taxon>Tuberaceae</taxon>
        <taxon>Tuber</taxon>
    </lineage>
</organism>
<keyword evidence="5" id="KW-1185">Reference proteome</keyword>
<evidence type="ECO:0000313" key="4">
    <source>
        <dbReference type="EMBL" id="CAZ80247.1"/>
    </source>
</evidence>
<dbReference type="Gene3D" id="1.10.287.2610">
    <property type="match status" value="1"/>
</dbReference>
<dbReference type="Pfam" id="PF12814">
    <property type="entry name" value="Mcp5_PH"/>
    <property type="match status" value="1"/>
</dbReference>
<feature type="region of interest" description="Disordered" evidence="2">
    <location>
        <begin position="313"/>
        <end position="399"/>
    </location>
</feature>
<evidence type="ECO:0000256" key="1">
    <source>
        <dbReference type="SAM" id="Coils"/>
    </source>
</evidence>
<feature type="compositionally biased region" description="Pro residues" evidence="2">
    <location>
        <begin position="1141"/>
        <end position="1154"/>
    </location>
</feature>
<dbReference type="GO" id="GO:0005543">
    <property type="term" value="F:phospholipid binding"/>
    <property type="evidence" value="ECO:0007669"/>
    <property type="project" value="InterPro"/>
</dbReference>
<feature type="compositionally biased region" description="Polar residues" evidence="2">
    <location>
        <begin position="822"/>
        <end position="833"/>
    </location>
</feature>
<dbReference type="GO" id="GO:0015631">
    <property type="term" value="F:tubulin binding"/>
    <property type="evidence" value="ECO:0007669"/>
    <property type="project" value="TreeGrafter"/>
</dbReference>
<feature type="coiled-coil region" evidence="1">
    <location>
        <begin position="118"/>
        <end position="235"/>
    </location>
</feature>
<accession>D5G6V4</accession>
<dbReference type="InParanoid" id="D5G6V4"/>
<dbReference type="InterPro" id="IPR053005">
    <property type="entry name" value="Nuclear_Pos-Cytoskel_Interact"/>
</dbReference>
<dbReference type="RefSeq" id="XP_002836090.1">
    <property type="nucleotide sequence ID" value="XM_002836044.1"/>
</dbReference>
<feature type="region of interest" description="Disordered" evidence="2">
    <location>
        <begin position="1127"/>
        <end position="1250"/>
    </location>
</feature>
<dbReference type="PANTHER" id="PTHR28190">
    <property type="entry name" value="NUCLEAR MIGRATION PROTEIN NUM1"/>
    <property type="match status" value="1"/>
</dbReference>
<keyword evidence="1" id="KW-0175">Coiled coil</keyword>
<dbReference type="eggNOG" id="ENOG502QSQ0">
    <property type="taxonomic scope" value="Eukaryota"/>
</dbReference>
<dbReference type="GO" id="GO:0000226">
    <property type="term" value="P:microtubule cytoskeleton organization"/>
    <property type="evidence" value="ECO:0007669"/>
    <property type="project" value="TreeGrafter"/>
</dbReference>
<feature type="compositionally biased region" description="Polar residues" evidence="2">
    <location>
        <begin position="355"/>
        <end position="365"/>
    </location>
</feature>
<feature type="region of interest" description="Disordered" evidence="2">
    <location>
        <begin position="806"/>
        <end position="963"/>
    </location>
</feature>
<feature type="compositionally biased region" description="Polar residues" evidence="2">
    <location>
        <begin position="1231"/>
        <end position="1250"/>
    </location>
</feature>
<dbReference type="OMA" id="EWMYKYV"/>
<evidence type="ECO:0000259" key="3">
    <source>
        <dbReference type="Pfam" id="PF12814"/>
    </source>
</evidence>